<dbReference type="EMBL" id="CP093366">
    <property type="protein sequence ID" value="UQS81898.1"/>
    <property type="molecule type" value="Genomic_DNA"/>
</dbReference>
<protein>
    <submittedName>
        <fullName evidence="3">DUF1828 domain-containing protein</fullName>
    </submittedName>
</protein>
<organism evidence="3 4">
    <name type="scientific">Bombilactobacillus folatiphilus</name>
    <dbReference type="NCBI Taxonomy" id="2923362"/>
    <lineage>
        <taxon>Bacteria</taxon>
        <taxon>Bacillati</taxon>
        <taxon>Bacillota</taxon>
        <taxon>Bacilli</taxon>
        <taxon>Lactobacillales</taxon>
        <taxon>Lactobacillaceae</taxon>
        <taxon>Bombilactobacillus</taxon>
    </lineage>
</organism>
<dbReference type="Pfam" id="PF08861">
    <property type="entry name" value="DUF1828"/>
    <property type="match status" value="1"/>
</dbReference>
<accession>A0ABY4P855</accession>
<evidence type="ECO:0000313" key="4">
    <source>
        <dbReference type="Proteomes" id="UP000831495"/>
    </source>
</evidence>
<evidence type="ECO:0000313" key="3">
    <source>
        <dbReference type="EMBL" id="UQS81898.1"/>
    </source>
</evidence>
<feature type="domain" description="DUF1828" evidence="1">
    <location>
        <begin position="34"/>
        <end position="123"/>
    </location>
</feature>
<dbReference type="Pfam" id="PF08862">
    <property type="entry name" value="DUF1829"/>
    <property type="match status" value="1"/>
</dbReference>
<evidence type="ECO:0000259" key="1">
    <source>
        <dbReference type="Pfam" id="PF08861"/>
    </source>
</evidence>
<dbReference type="InterPro" id="IPR014960">
    <property type="entry name" value="DUF1828"/>
</dbReference>
<dbReference type="InterPro" id="IPR014961">
    <property type="entry name" value="DUF1829"/>
</dbReference>
<reference evidence="3" key="1">
    <citation type="journal article" date="2022" name="Int. J. Syst. Evol. Microbiol.">
        <title>Apilactobacillus apisilvae sp. nov., Nicolia spurrieriana gen. nov. sp. nov., Bombilactobacillus folatiphilus sp. nov. and Bombilactobacillus thymidiniphilus sp. nov., four new lactic acid bacterial isolates from stingless bees Tetragonula carbonaria and Austroplebeia australis.</title>
        <authorList>
            <person name="Oliphant S.A."/>
            <person name="Watson-Haigh N.S."/>
            <person name="Sumby K.M."/>
            <person name="Gardner J."/>
            <person name="Groom S."/>
            <person name="Jiranek V."/>
        </authorList>
    </citation>
    <scope>NUCLEOTIDE SEQUENCE</scope>
    <source>
        <strain evidence="3">SG4_D2</strain>
    </source>
</reference>
<dbReference type="RefSeq" id="WP_249514166.1">
    <property type="nucleotide sequence ID" value="NZ_CP093366.1"/>
</dbReference>
<sequence length="260" mass="30323">MANAKELSEAYIKWVKESYKYQQISNETVRIDLPFLDNFSDEIVMYVISEDADNLRITDDGWTLDNLQSLGLNILHSPSRKKLLNTQLNAYGVQLQDDELYIQTHIDKFAADKHRFLQAILFINDMFMLNHKKTTDIFLEDVNNFFTKNNIRTFKNISYIGKSGLPHKYDFAISGIANKIPEKLIKTMSSKNNSLYAKAILADIEQTRYVTESDTNYYVFLNDQDGHKQVKTEIIKLFKDNQIEPVLYSQKKQYIKEFSA</sequence>
<keyword evidence="4" id="KW-1185">Reference proteome</keyword>
<evidence type="ECO:0000259" key="2">
    <source>
        <dbReference type="Pfam" id="PF08862"/>
    </source>
</evidence>
<name>A0ABY4P855_9LACO</name>
<dbReference type="Proteomes" id="UP000831495">
    <property type="component" value="Chromosome"/>
</dbReference>
<feature type="domain" description="DUF1829" evidence="2">
    <location>
        <begin position="161"/>
        <end position="251"/>
    </location>
</feature>
<proteinExistence type="predicted"/>
<gene>
    <name evidence="3" type="ORF">MOO45_06815</name>
</gene>